<dbReference type="CDD" id="cd22231">
    <property type="entry name" value="RHH_NikR_HicB-like"/>
    <property type="match status" value="1"/>
</dbReference>
<dbReference type="EMBL" id="CP034671">
    <property type="protein sequence ID" value="QFZ92231.2"/>
    <property type="molecule type" value="Genomic_DNA"/>
</dbReference>
<reference evidence="1" key="1">
    <citation type="submission" date="2024-01" db="EMBL/GenBank/DDBJ databases">
        <title>Synechococcus elongatus PCC 11802, a close yet different native of Synechococcus elongatus PCC 11801.</title>
        <authorList>
            <person name="Jaiswal D."/>
            <person name="Sengupta A."/>
            <person name="Sengupta S."/>
            <person name="Pakrasi H.B."/>
            <person name="Wangikar P."/>
        </authorList>
    </citation>
    <scope>NUCLEOTIDE SEQUENCE</scope>
    <source>
        <strain evidence="1">PCC 11802</strain>
    </source>
</reference>
<name>A0AAT9JXE4_SYNEL</name>
<dbReference type="AlphaFoldDB" id="A0AAT9JXE4"/>
<organism evidence="1">
    <name type="scientific">Synechococcus elongatus PCC 11802</name>
    <dbReference type="NCBI Taxonomy" id="2283154"/>
    <lineage>
        <taxon>Bacteria</taxon>
        <taxon>Bacillati</taxon>
        <taxon>Cyanobacteriota</taxon>
        <taxon>Cyanophyceae</taxon>
        <taxon>Synechococcales</taxon>
        <taxon>Synechococcaceae</taxon>
        <taxon>Synechococcus</taxon>
    </lineage>
</organism>
<sequence length="80" mass="8977">MATRQVSVTIDEELLDFVDRHSNNRSAAIAAALRLWQDHLWQQQMEAEFARLAALHSPDEEAAAQEASQISQWSQAVTDA</sequence>
<dbReference type="RefSeq" id="WP_208678749.1">
    <property type="nucleotide sequence ID" value="NZ_CP034671.2"/>
</dbReference>
<protein>
    <submittedName>
        <fullName evidence="1">Ribbon-helix-helix domain-containing protein</fullName>
    </submittedName>
</protein>
<proteinExistence type="predicted"/>
<evidence type="ECO:0000313" key="1">
    <source>
        <dbReference type="EMBL" id="QFZ92231.2"/>
    </source>
</evidence>
<gene>
    <name evidence="1" type="ORF">EKO22_07535</name>
</gene>
<accession>A0AAT9JXE4</accession>